<sequence length="182" mass="20139">MARTITAELFASLDLVVEAPETWHFPWVGEEMLAEVAREQGEASALLLGRRTYEVFADSWPNRGDEVPLARRLNAMPKLVVSSTLDSPTWRNTEVTGFDELAAHKASGEGRITVAGSIRLVEALIAGGLLDELRLLTHPVVLGQGRRLFDTYDGPRADLELVESRMLERGVQLTVHRPTARP</sequence>
<dbReference type="PANTHER" id="PTHR38011">
    <property type="entry name" value="DIHYDROFOLATE REDUCTASE FAMILY PROTEIN (AFU_ORTHOLOGUE AFUA_8G06820)"/>
    <property type="match status" value="1"/>
</dbReference>
<evidence type="ECO:0000313" key="2">
    <source>
        <dbReference type="EMBL" id="NYG19884.1"/>
    </source>
</evidence>
<comment type="caution">
    <text evidence="2">The sequence shown here is derived from an EMBL/GenBank/DDBJ whole genome shotgun (WGS) entry which is preliminary data.</text>
</comment>
<dbReference type="GO" id="GO:0009231">
    <property type="term" value="P:riboflavin biosynthetic process"/>
    <property type="evidence" value="ECO:0007669"/>
    <property type="project" value="InterPro"/>
</dbReference>
<dbReference type="InterPro" id="IPR002734">
    <property type="entry name" value="RibDG_C"/>
</dbReference>
<gene>
    <name evidence="2" type="ORF">BJY17_000631</name>
</gene>
<dbReference type="PANTHER" id="PTHR38011:SF11">
    <property type="entry name" value="2,5-DIAMINO-6-RIBOSYLAMINO-4(3H)-PYRIMIDINONE 5'-PHOSPHATE REDUCTASE"/>
    <property type="match status" value="1"/>
</dbReference>
<dbReference type="AlphaFoldDB" id="A0A852WXT3"/>
<keyword evidence="3" id="KW-1185">Reference proteome</keyword>
<name>A0A852WXT3_9MICO</name>
<feature type="domain" description="Bacterial bifunctional deaminase-reductase C-terminal" evidence="1">
    <location>
        <begin position="3"/>
        <end position="173"/>
    </location>
</feature>
<dbReference type="Proteomes" id="UP000549066">
    <property type="component" value="Unassembled WGS sequence"/>
</dbReference>
<dbReference type="InterPro" id="IPR050765">
    <property type="entry name" value="Riboflavin_Biosynth_HTPR"/>
</dbReference>
<dbReference type="RefSeq" id="WP_179550097.1">
    <property type="nucleotide sequence ID" value="NZ_JACCFI010000001.1"/>
</dbReference>
<dbReference type="GO" id="GO:0008703">
    <property type="term" value="F:5-amino-6-(5-phosphoribosylamino)uracil reductase activity"/>
    <property type="evidence" value="ECO:0007669"/>
    <property type="project" value="InterPro"/>
</dbReference>
<dbReference type="EMBL" id="JACCFI010000001">
    <property type="protein sequence ID" value="NYG19884.1"/>
    <property type="molecule type" value="Genomic_DNA"/>
</dbReference>
<dbReference type="SUPFAM" id="SSF53597">
    <property type="entry name" value="Dihydrofolate reductase-like"/>
    <property type="match status" value="1"/>
</dbReference>
<dbReference type="InterPro" id="IPR024072">
    <property type="entry name" value="DHFR-like_dom_sf"/>
</dbReference>
<reference evidence="2 3" key="1">
    <citation type="submission" date="2020-07" db="EMBL/GenBank/DDBJ databases">
        <title>Sequencing the genomes of 1000 actinobacteria strains.</title>
        <authorList>
            <person name="Klenk H.-P."/>
        </authorList>
    </citation>
    <scope>NUCLEOTIDE SEQUENCE [LARGE SCALE GENOMIC DNA]</scope>
    <source>
        <strain evidence="2 3">DSM 8598</strain>
    </source>
</reference>
<evidence type="ECO:0000259" key="1">
    <source>
        <dbReference type="Pfam" id="PF01872"/>
    </source>
</evidence>
<protein>
    <submittedName>
        <fullName evidence="2">Dihydrofolate reductase</fullName>
    </submittedName>
</protein>
<dbReference type="Gene3D" id="3.40.430.10">
    <property type="entry name" value="Dihydrofolate Reductase, subunit A"/>
    <property type="match status" value="1"/>
</dbReference>
<accession>A0A852WXT3</accession>
<evidence type="ECO:0000313" key="3">
    <source>
        <dbReference type="Proteomes" id="UP000549066"/>
    </source>
</evidence>
<organism evidence="2 3">
    <name type="scientific">Agromyces hippuratus</name>
    <dbReference type="NCBI Taxonomy" id="286438"/>
    <lineage>
        <taxon>Bacteria</taxon>
        <taxon>Bacillati</taxon>
        <taxon>Actinomycetota</taxon>
        <taxon>Actinomycetes</taxon>
        <taxon>Micrococcales</taxon>
        <taxon>Microbacteriaceae</taxon>
        <taxon>Agromyces</taxon>
    </lineage>
</organism>
<proteinExistence type="predicted"/>
<dbReference type="Pfam" id="PF01872">
    <property type="entry name" value="RibD_C"/>
    <property type="match status" value="1"/>
</dbReference>